<dbReference type="InterPro" id="IPR023213">
    <property type="entry name" value="CAT-like_dom_sf"/>
</dbReference>
<reference evidence="2" key="1">
    <citation type="submission" date="2021-02" db="EMBL/GenBank/DDBJ databases">
        <authorList>
            <person name="Nowell W R."/>
        </authorList>
    </citation>
    <scope>NUCLEOTIDE SEQUENCE</scope>
</reference>
<organism evidence="2 3">
    <name type="scientific">Adineta steineri</name>
    <dbReference type="NCBI Taxonomy" id="433720"/>
    <lineage>
        <taxon>Eukaryota</taxon>
        <taxon>Metazoa</taxon>
        <taxon>Spiralia</taxon>
        <taxon>Gnathifera</taxon>
        <taxon>Rotifera</taxon>
        <taxon>Eurotatoria</taxon>
        <taxon>Bdelloidea</taxon>
        <taxon>Adinetida</taxon>
        <taxon>Adinetidae</taxon>
        <taxon>Adineta</taxon>
    </lineage>
</organism>
<name>A0A819ZRN0_9BILA</name>
<sequence>NANRYRSELVNMIGMFVSTLPYRLEIGSDWSFDELVQHVREKCLSILEHSHYPLQHILGDSHLTQSSVSFLEMMFDFTTISEDLSGLHMNGIKLEQAPLNQSYAIAKFDFSLTFVYNSSSDGNQLSFSFVCSRDLFEKSTISQMAERFEYMFEQLFQTQPSNIPAINMSSSITELSLLLPEETEEMELVVFQRLDSIVNEAPASFAQALLWHNESFHFTPHLFQVPVYNMPFVYSLHSHHTLSVQHLRYALELIVTKHESLRTSLIVDTHNNRLMQQFTDFNQSQNTLFSFIESTYETQEQLNHILHEEKYNPHLLNLAQGLVFRCHLVYYKQVSSNDHLSDKDVLIFNFHHAQFDFHSTEMFLHDLNQAYTTSHLLYDDNTLLRYLDYAVIEQQMSMTGASMFWLDVLHDCKLDQPLSLPFDRYRLANEHRTGRGTSISFDFGQDLSHDFLLHASSNDISLEHLTFAINFIFLFKITNE</sequence>
<feature type="non-terminal residue" evidence="2">
    <location>
        <position position="1"/>
    </location>
</feature>
<gene>
    <name evidence="2" type="ORF">KXQ929_LOCUS38558</name>
</gene>
<dbReference type="Proteomes" id="UP000663868">
    <property type="component" value="Unassembled WGS sequence"/>
</dbReference>
<protein>
    <recommendedName>
        <fullName evidence="1">Condensation domain-containing protein</fullName>
    </recommendedName>
</protein>
<feature type="non-terminal residue" evidence="2">
    <location>
        <position position="480"/>
    </location>
</feature>
<dbReference type="GO" id="GO:0003824">
    <property type="term" value="F:catalytic activity"/>
    <property type="evidence" value="ECO:0007669"/>
    <property type="project" value="InterPro"/>
</dbReference>
<dbReference type="GO" id="GO:0031177">
    <property type="term" value="F:phosphopantetheine binding"/>
    <property type="evidence" value="ECO:0007669"/>
    <property type="project" value="TreeGrafter"/>
</dbReference>
<evidence type="ECO:0000313" key="2">
    <source>
        <dbReference type="EMBL" id="CAF4173961.1"/>
    </source>
</evidence>
<dbReference type="PANTHER" id="PTHR45527:SF1">
    <property type="entry name" value="FATTY ACID SYNTHASE"/>
    <property type="match status" value="1"/>
</dbReference>
<dbReference type="GO" id="GO:0043041">
    <property type="term" value="P:amino acid activation for nonribosomal peptide biosynthetic process"/>
    <property type="evidence" value="ECO:0007669"/>
    <property type="project" value="TreeGrafter"/>
</dbReference>
<dbReference type="Gene3D" id="3.30.559.10">
    <property type="entry name" value="Chloramphenicol acetyltransferase-like domain"/>
    <property type="match status" value="1"/>
</dbReference>
<dbReference type="GO" id="GO:0005737">
    <property type="term" value="C:cytoplasm"/>
    <property type="evidence" value="ECO:0007669"/>
    <property type="project" value="TreeGrafter"/>
</dbReference>
<dbReference type="Pfam" id="PF00668">
    <property type="entry name" value="Condensation"/>
    <property type="match status" value="2"/>
</dbReference>
<accession>A0A819ZRN0</accession>
<dbReference type="EMBL" id="CAJOBB010006937">
    <property type="protein sequence ID" value="CAF4173961.1"/>
    <property type="molecule type" value="Genomic_DNA"/>
</dbReference>
<evidence type="ECO:0000259" key="1">
    <source>
        <dbReference type="Pfam" id="PF00668"/>
    </source>
</evidence>
<feature type="domain" description="Condensation" evidence="1">
    <location>
        <begin position="3"/>
        <end position="170"/>
    </location>
</feature>
<comment type="caution">
    <text evidence="2">The sequence shown here is derived from an EMBL/GenBank/DDBJ whole genome shotgun (WGS) entry which is preliminary data.</text>
</comment>
<feature type="domain" description="Condensation" evidence="1">
    <location>
        <begin position="200"/>
        <end position="479"/>
    </location>
</feature>
<dbReference type="Gene3D" id="3.30.559.30">
    <property type="entry name" value="Nonribosomal peptide synthetase, condensation domain"/>
    <property type="match status" value="2"/>
</dbReference>
<proteinExistence type="predicted"/>
<dbReference type="GO" id="GO:0044550">
    <property type="term" value="P:secondary metabolite biosynthetic process"/>
    <property type="evidence" value="ECO:0007669"/>
    <property type="project" value="TreeGrafter"/>
</dbReference>
<evidence type="ECO:0000313" key="3">
    <source>
        <dbReference type="Proteomes" id="UP000663868"/>
    </source>
</evidence>
<dbReference type="PANTHER" id="PTHR45527">
    <property type="entry name" value="NONRIBOSOMAL PEPTIDE SYNTHETASE"/>
    <property type="match status" value="1"/>
</dbReference>
<dbReference type="AlphaFoldDB" id="A0A819ZRN0"/>
<dbReference type="InterPro" id="IPR001242">
    <property type="entry name" value="Condensation_dom"/>
</dbReference>
<dbReference type="SUPFAM" id="SSF52777">
    <property type="entry name" value="CoA-dependent acyltransferases"/>
    <property type="match status" value="2"/>
</dbReference>